<dbReference type="InterPro" id="IPR043128">
    <property type="entry name" value="Rev_trsase/Diguanyl_cyclase"/>
</dbReference>
<proteinExistence type="predicted"/>
<dbReference type="Pfam" id="PF08284">
    <property type="entry name" value="RVP_2"/>
    <property type="match status" value="1"/>
</dbReference>
<dbReference type="CDD" id="cd01647">
    <property type="entry name" value="RT_LTR"/>
    <property type="match status" value="1"/>
</dbReference>
<dbReference type="Pfam" id="PF00078">
    <property type="entry name" value="RVT_1"/>
    <property type="match status" value="1"/>
</dbReference>
<accession>A0ABM4WMX3</accession>
<evidence type="ECO:0000313" key="2">
    <source>
        <dbReference type="Proteomes" id="UP001652660"/>
    </source>
</evidence>
<protein>
    <recommendedName>
        <fullName evidence="1">Reverse transcriptase domain-containing protein</fullName>
    </recommendedName>
</protein>
<dbReference type="Proteomes" id="UP001652660">
    <property type="component" value="Chromosome 2c"/>
</dbReference>
<dbReference type="Gene3D" id="3.10.10.10">
    <property type="entry name" value="HIV Type 1 Reverse Transcriptase, subunit A, domain 1"/>
    <property type="match status" value="1"/>
</dbReference>
<dbReference type="GeneID" id="140035694"/>
<dbReference type="Gene3D" id="3.30.70.270">
    <property type="match status" value="1"/>
</dbReference>
<sequence length="423" mass="48805">MTDILQQLAERQGPGPINQPGAWNRGEDRALERFLKFVPPNFIGGPNPELAENWLERMTNIFTALDYTEERRVKFVAFQFESVISDATEVIEDLKPIKLPYDLEVRTPTGEQSLLANLVYRDCEIWVGERKLLADLMGLNIKGYDVILEIDWLAHYHAQLNCKMKTVELCISGKATLKLDVRGRLASSAFISGIRVRKMLSKRAQGYLTFLINTPSDKMRLEDMPVVKEYPDVFLEKLESLPPERGIAFKIDVTPAVAPISKTPYRMAPTELKELKLQLQDLLERGFIKESDSPWGVPVLFVKKKDGSLRQCIDYRDLNNVTVKNKYPLPHIDESFYQLQIVVVFSKLDLKQGYYLLRILEKDIPKTAFNSRYEHFEFTVMSFGLTNAPAAFMNLMYRIFKSYLDQFVILFIVWTPKIALIQF</sequence>
<dbReference type="SUPFAM" id="SSF56672">
    <property type="entry name" value="DNA/RNA polymerases"/>
    <property type="match status" value="1"/>
</dbReference>
<reference evidence="3" key="1">
    <citation type="submission" date="2025-08" db="UniProtKB">
        <authorList>
            <consortium name="RefSeq"/>
        </authorList>
    </citation>
    <scope>IDENTIFICATION</scope>
    <source>
        <tissue evidence="3">Leaves</tissue>
    </source>
</reference>
<gene>
    <name evidence="3" type="primary">LOC140035694</name>
</gene>
<organism evidence="2 3">
    <name type="scientific">Coffea arabica</name>
    <name type="common">Arabian coffee</name>
    <dbReference type="NCBI Taxonomy" id="13443"/>
    <lineage>
        <taxon>Eukaryota</taxon>
        <taxon>Viridiplantae</taxon>
        <taxon>Streptophyta</taxon>
        <taxon>Embryophyta</taxon>
        <taxon>Tracheophyta</taxon>
        <taxon>Spermatophyta</taxon>
        <taxon>Magnoliopsida</taxon>
        <taxon>eudicotyledons</taxon>
        <taxon>Gunneridae</taxon>
        <taxon>Pentapetalae</taxon>
        <taxon>asterids</taxon>
        <taxon>lamiids</taxon>
        <taxon>Gentianales</taxon>
        <taxon>Rubiaceae</taxon>
        <taxon>Ixoroideae</taxon>
        <taxon>Gardenieae complex</taxon>
        <taxon>Bertiereae - Coffeeae clade</taxon>
        <taxon>Coffeeae</taxon>
        <taxon>Coffea</taxon>
    </lineage>
</organism>
<dbReference type="RefSeq" id="XP_071933124.1">
    <property type="nucleotide sequence ID" value="XM_072077023.1"/>
</dbReference>
<dbReference type="PANTHER" id="PTHR24559">
    <property type="entry name" value="TRANSPOSON TY3-I GAG-POL POLYPROTEIN"/>
    <property type="match status" value="1"/>
</dbReference>
<evidence type="ECO:0000259" key="1">
    <source>
        <dbReference type="Pfam" id="PF00078"/>
    </source>
</evidence>
<feature type="domain" description="Reverse transcriptase" evidence="1">
    <location>
        <begin position="302"/>
        <end position="411"/>
    </location>
</feature>
<dbReference type="InterPro" id="IPR053134">
    <property type="entry name" value="RNA-dir_DNA_polymerase"/>
</dbReference>
<dbReference type="PANTHER" id="PTHR24559:SF444">
    <property type="entry name" value="REVERSE TRANSCRIPTASE DOMAIN-CONTAINING PROTEIN"/>
    <property type="match status" value="1"/>
</dbReference>
<keyword evidence="2" id="KW-1185">Reference proteome</keyword>
<evidence type="ECO:0000313" key="3">
    <source>
        <dbReference type="RefSeq" id="XP_071933124.1"/>
    </source>
</evidence>
<name>A0ABM4WMX3_COFAR</name>
<dbReference type="InterPro" id="IPR043502">
    <property type="entry name" value="DNA/RNA_pol_sf"/>
</dbReference>
<dbReference type="InterPro" id="IPR000477">
    <property type="entry name" value="RT_dom"/>
</dbReference>